<proteinExistence type="predicted"/>
<dbReference type="OrthoDB" id="1633927at2"/>
<dbReference type="STRING" id="119641.SAMN05421842_12957"/>
<sequence length="313" mass="36149">MLSNSRFIQQSLELHLFFARIMKEHSFFLEVGFTPKDSNYIDEADAFRMKFDKLLADAISLSNGVVSNDVLQSGEVVTPFTLEAEQASVYFTGVKIPTNITKIEQGLMGDSLIRSNHPVLEQRVSELNDRALELIRCLARFKTKLLSDVISCRIFTTNYPLLLDHILREAKFYFQLLQRLQNREEINLEREAYEQETFWNRIMAEHSKFIRGLLDPTEEELINTANNFGYEFDQLTIEAKEAMDNSMPIVKVTDDSFKATVEISKFKTQGTQGLVECKIKSIIIPLLGDHTLREANHYLRLLKMFKKAPESDY</sequence>
<dbReference type="AlphaFoldDB" id="A0A1I1R385"/>
<dbReference type="EMBL" id="FOMG01000029">
    <property type="protein sequence ID" value="SFD28722.1"/>
    <property type="molecule type" value="Genomic_DNA"/>
</dbReference>
<keyword evidence="2" id="KW-1185">Reference proteome</keyword>
<dbReference type="RefSeq" id="WP_090093684.1">
    <property type="nucleotide sequence ID" value="NZ_FOMG01000029.1"/>
</dbReference>
<dbReference type="Proteomes" id="UP000199263">
    <property type="component" value="Unassembled WGS sequence"/>
</dbReference>
<gene>
    <name evidence="1" type="ORF">SAMN05421842_12957</name>
</gene>
<evidence type="ECO:0000313" key="2">
    <source>
        <dbReference type="Proteomes" id="UP000199263"/>
    </source>
</evidence>
<dbReference type="Gene3D" id="1.20.1260.120">
    <property type="entry name" value="Protein of unknown function DUF2935"/>
    <property type="match status" value="1"/>
</dbReference>
<protein>
    <recommendedName>
        <fullName evidence="3">DUF2935 domain-containing protein</fullName>
    </recommendedName>
</protein>
<dbReference type="Pfam" id="PF11155">
    <property type="entry name" value="DUF2935"/>
    <property type="match status" value="2"/>
</dbReference>
<evidence type="ECO:0008006" key="3">
    <source>
        <dbReference type="Google" id="ProtNLM"/>
    </source>
</evidence>
<name>A0A1I1R385_9CLOT</name>
<evidence type="ECO:0000313" key="1">
    <source>
        <dbReference type="EMBL" id="SFD28722.1"/>
    </source>
</evidence>
<organism evidence="1 2">
    <name type="scientific">Clostridium uliginosum</name>
    <dbReference type="NCBI Taxonomy" id="119641"/>
    <lineage>
        <taxon>Bacteria</taxon>
        <taxon>Bacillati</taxon>
        <taxon>Bacillota</taxon>
        <taxon>Clostridia</taxon>
        <taxon>Eubacteriales</taxon>
        <taxon>Clostridiaceae</taxon>
        <taxon>Clostridium</taxon>
    </lineage>
</organism>
<reference evidence="1 2" key="1">
    <citation type="submission" date="2016-10" db="EMBL/GenBank/DDBJ databases">
        <authorList>
            <person name="de Groot N.N."/>
        </authorList>
    </citation>
    <scope>NUCLEOTIDE SEQUENCE [LARGE SCALE GENOMIC DNA]</scope>
    <source>
        <strain evidence="1 2">DSM 12992</strain>
    </source>
</reference>
<dbReference type="InterPro" id="IPR021328">
    <property type="entry name" value="CotB-like"/>
</dbReference>
<accession>A0A1I1R385</accession>
<dbReference type="SUPFAM" id="SSF158430">
    <property type="entry name" value="Bacillus cereus metalloprotein-like"/>
    <property type="match status" value="2"/>
</dbReference>